<dbReference type="InterPro" id="IPR029044">
    <property type="entry name" value="Nucleotide-diphossugar_trans"/>
</dbReference>
<dbReference type="AlphaFoldDB" id="A0A0F9BVJ8"/>
<protein>
    <recommendedName>
        <fullName evidence="2">Glycosyltransferase 2-like domain-containing protein</fullName>
    </recommendedName>
</protein>
<dbReference type="Pfam" id="PF13641">
    <property type="entry name" value="Glyco_tranf_2_3"/>
    <property type="match status" value="1"/>
</dbReference>
<proteinExistence type="predicted"/>
<sequence>MSVLIAVPCYAGQLTTALFRSLLGIADLCAEQQIDLNFLVVEGEAAITRGRSNLAATFLRTDYQTFAMIDADILIEPDDFLKLLRLNKPIRGAAVCLKTCDHSESLNAYKDGKRVKRADMPADPFEVEFLGAAVMLIEREVIEKLSEIESLRYVDPINGPGTHIFAEQIVDKALLSEDFSLCHRAREHGFSVWVHPDVICSHFGPSYWRH</sequence>
<name>A0A0F9BVJ8_9ZZZZ</name>
<comment type="caution">
    <text evidence="1">The sequence shown here is derived from an EMBL/GenBank/DDBJ whole genome shotgun (WGS) entry which is preliminary data.</text>
</comment>
<reference evidence="1" key="1">
    <citation type="journal article" date="2015" name="Nature">
        <title>Complex archaea that bridge the gap between prokaryotes and eukaryotes.</title>
        <authorList>
            <person name="Spang A."/>
            <person name="Saw J.H."/>
            <person name="Jorgensen S.L."/>
            <person name="Zaremba-Niedzwiedzka K."/>
            <person name="Martijn J."/>
            <person name="Lind A.E."/>
            <person name="van Eijk R."/>
            <person name="Schleper C."/>
            <person name="Guy L."/>
            <person name="Ettema T.J."/>
        </authorList>
    </citation>
    <scope>NUCLEOTIDE SEQUENCE</scope>
</reference>
<dbReference type="EMBL" id="LAZR01049961">
    <property type="protein sequence ID" value="KKK88416.1"/>
    <property type="molecule type" value="Genomic_DNA"/>
</dbReference>
<organism evidence="1">
    <name type="scientific">marine sediment metagenome</name>
    <dbReference type="NCBI Taxonomy" id="412755"/>
    <lineage>
        <taxon>unclassified sequences</taxon>
        <taxon>metagenomes</taxon>
        <taxon>ecological metagenomes</taxon>
    </lineage>
</organism>
<gene>
    <name evidence="1" type="ORF">LCGC14_2743380</name>
</gene>
<dbReference type="Gene3D" id="3.90.550.10">
    <property type="entry name" value="Spore Coat Polysaccharide Biosynthesis Protein SpsA, Chain A"/>
    <property type="match status" value="1"/>
</dbReference>
<evidence type="ECO:0000313" key="1">
    <source>
        <dbReference type="EMBL" id="KKK88416.1"/>
    </source>
</evidence>
<accession>A0A0F9BVJ8</accession>
<evidence type="ECO:0008006" key="2">
    <source>
        <dbReference type="Google" id="ProtNLM"/>
    </source>
</evidence>
<dbReference type="SUPFAM" id="SSF53448">
    <property type="entry name" value="Nucleotide-diphospho-sugar transferases"/>
    <property type="match status" value="1"/>
</dbReference>